<dbReference type="RefSeq" id="WP_069854310.1">
    <property type="nucleotide sequence ID" value="NZ_LNPX01000004.1"/>
</dbReference>
<evidence type="ECO:0000313" key="3">
    <source>
        <dbReference type="Proteomes" id="UP000095464"/>
    </source>
</evidence>
<dbReference type="SUPFAM" id="SSF159006">
    <property type="entry name" value="YopX-like"/>
    <property type="match status" value="1"/>
</dbReference>
<evidence type="ECO:0000313" key="2">
    <source>
        <dbReference type="EMBL" id="OEK58910.1"/>
    </source>
</evidence>
<gene>
    <name evidence="2" type="ORF">ASS94_00885</name>
</gene>
<feature type="domain" description="YopX protein" evidence="1">
    <location>
        <begin position="4"/>
        <end position="115"/>
    </location>
</feature>
<comment type="caution">
    <text evidence="2">The sequence shown here is derived from an EMBL/GenBank/DDBJ whole genome shotgun (WGS) entry which is preliminary data.</text>
</comment>
<dbReference type="Pfam" id="PF09643">
    <property type="entry name" value="YopX"/>
    <property type="match status" value="1"/>
</dbReference>
<evidence type="ECO:0000259" key="1">
    <source>
        <dbReference type="Pfam" id="PF09643"/>
    </source>
</evidence>
<dbReference type="InterPro" id="IPR019096">
    <property type="entry name" value="YopX_protein"/>
</dbReference>
<dbReference type="InterPro" id="IPR023385">
    <property type="entry name" value="YopX-like_C"/>
</dbReference>
<reference evidence="3" key="1">
    <citation type="submission" date="2015-11" db="EMBL/GenBank/DDBJ databases">
        <title>Genomic diversity of Staphylococcus saprophyticus strains from urinary tract infections, animal surfaces, and fermented foods.</title>
        <authorList>
            <person name="Wolfe B.E."/>
        </authorList>
    </citation>
    <scope>NUCLEOTIDE SEQUENCE [LARGE SCALE GENOMIC DNA]</scope>
    <source>
        <strain evidence="3">738_7</strain>
    </source>
</reference>
<sequence length="118" mass="13858">MIPKFQAFIKEKGLIVPVQEINFKYEEIVWESGEYKEVAKFEDIELLQSTGVNDAHDREYFNKDIARDIDSEELGVIEYENGMFIMRFKDSGVDLIDVHHDFEIIGNQFLHSDILEKL</sequence>
<dbReference type="EMBL" id="LNPX01000004">
    <property type="protein sequence ID" value="OEK58910.1"/>
    <property type="molecule type" value="Genomic_DNA"/>
</dbReference>
<organism evidence="2 3">
    <name type="scientific">Staphylococcus equorum</name>
    <dbReference type="NCBI Taxonomy" id="246432"/>
    <lineage>
        <taxon>Bacteria</taxon>
        <taxon>Bacillati</taxon>
        <taxon>Bacillota</taxon>
        <taxon>Bacilli</taxon>
        <taxon>Bacillales</taxon>
        <taxon>Staphylococcaceae</taxon>
        <taxon>Staphylococcus</taxon>
    </lineage>
</organism>
<protein>
    <recommendedName>
        <fullName evidence="1">YopX protein domain-containing protein</fullName>
    </recommendedName>
</protein>
<name>A0AAP7LV22_9STAP</name>
<dbReference type="Gene3D" id="2.30.30.290">
    <property type="entry name" value="YopX-like domains"/>
    <property type="match status" value="1"/>
</dbReference>
<accession>A0AAP7LV22</accession>
<dbReference type="AlphaFoldDB" id="A0AAP7LV22"/>
<proteinExistence type="predicted"/>
<dbReference type="Proteomes" id="UP000095464">
    <property type="component" value="Unassembled WGS sequence"/>
</dbReference>